<dbReference type="CTD" id="20210230"/>
<dbReference type="EMBL" id="AMQM01004667">
    <property type="status" value="NOT_ANNOTATED_CDS"/>
    <property type="molecule type" value="Genomic_DNA"/>
</dbReference>
<dbReference type="STRING" id="6412.T1FN31"/>
<keyword evidence="9" id="KW-0732">Signal</keyword>
<protein>
    <recommendedName>
        <fullName evidence="8">ATP-dependent (S)-NAD(P)H-hydrate dehydratase</fullName>
        <ecNumber evidence="8">4.2.1.93</ecNumber>
    </recommendedName>
    <alternativeName>
        <fullName evidence="8">ATP-dependent NAD(P)HX dehydratase</fullName>
    </alternativeName>
</protein>
<evidence type="ECO:0000256" key="6">
    <source>
        <dbReference type="ARBA" id="ARBA00023239"/>
    </source>
</evidence>
<evidence type="ECO:0000256" key="7">
    <source>
        <dbReference type="ARBA" id="ARBA00047472"/>
    </source>
</evidence>
<feature type="signal peptide" evidence="9">
    <location>
        <begin position="1"/>
        <end position="23"/>
    </location>
</feature>
<evidence type="ECO:0000256" key="5">
    <source>
        <dbReference type="ARBA" id="ARBA00023027"/>
    </source>
</evidence>
<dbReference type="AlphaFoldDB" id="T1FN31"/>
<comment type="similarity">
    <text evidence="8">Belongs to the NnrD/CARKD family.</text>
</comment>
<comment type="catalytic activity">
    <reaction evidence="7 8">
        <text>(6S)-NADPHX + ATP = ADP + phosphate + NADPH + H(+)</text>
        <dbReference type="Rhea" id="RHEA:32231"/>
        <dbReference type="ChEBI" id="CHEBI:15378"/>
        <dbReference type="ChEBI" id="CHEBI:30616"/>
        <dbReference type="ChEBI" id="CHEBI:43474"/>
        <dbReference type="ChEBI" id="CHEBI:57783"/>
        <dbReference type="ChEBI" id="CHEBI:64076"/>
        <dbReference type="ChEBI" id="CHEBI:456216"/>
        <dbReference type="EC" id="4.2.1.93"/>
    </reaction>
</comment>
<dbReference type="InParanoid" id="T1FN31"/>
<evidence type="ECO:0000256" key="4">
    <source>
        <dbReference type="ARBA" id="ARBA00022857"/>
    </source>
</evidence>
<keyword evidence="2 8" id="KW-0547">Nucleotide-binding</keyword>
<name>T1FN31_HELRO</name>
<keyword evidence="4" id="KW-0521">NADP</keyword>
<feature type="binding site" evidence="8">
    <location>
        <position position="166"/>
    </location>
    <ligand>
        <name>(6S)-NADPHX</name>
        <dbReference type="ChEBI" id="CHEBI:64076"/>
    </ligand>
</feature>
<dbReference type="Pfam" id="PF01256">
    <property type="entry name" value="Carb_kinase"/>
    <property type="match status" value="1"/>
</dbReference>
<dbReference type="eggNOG" id="KOG3974">
    <property type="taxonomic scope" value="Eukaryota"/>
</dbReference>
<reference evidence="13" key="1">
    <citation type="submission" date="2012-12" db="EMBL/GenBank/DDBJ databases">
        <authorList>
            <person name="Hellsten U."/>
            <person name="Grimwood J."/>
            <person name="Chapman J.A."/>
            <person name="Shapiro H."/>
            <person name="Aerts A."/>
            <person name="Otillar R.P."/>
            <person name="Terry A.Y."/>
            <person name="Boore J.L."/>
            <person name="Simakov O."/>
            <person name="Marletaz F."/>
            <person name="Cho S.-J."/>
            <person name="Edsinger-Gonzales E."/>
            <person name="Havlak P."/>
            <person name="Kuo D.-H."/>
            <person name="Larsson T."/>
            <person name="Lv J."/>
            <person name="Arendt D."/>
            <person name="Savage R."/>
            <person name="Osoegawa K."/>
            <person name="de Jong P."/>
            <person name="Lindberg D.R."/>
            <person name="Seaver E.C."/>
            <person name="Weisblat D.A."/>
            <person name="Putnam N.H."/>
            <person name="Grigoriev I.V."/>
            <person name="Rokhsar D.S."/>
        </authorList>
    </citation>
    <scope>NUCLEOTIDE SEQUENCE</scope>
</reference>
<comment type="catalytic activity">
    <reaction evidence="8">
        <text>(6S)-NADHX + ATP = ADP + phosphate + NADH + H(+)</text>
        <dbReference type="Rhea" id="RHEA:19017"/>
        <dbReference type="ChEBI" id="CHEBI:15378"/>
        <dbReference type="ChEBI" id="CHEBI:30616"/>
        <dbReference type="ChEBI" id="CHEBI:43474"/>
        <dbReference type="ChEBI" id="CHEBI:57945"/>
        <dbReference type="ChEBI" id="CHEBI:64074"/>
        <dbReference type="ChEBI" id="CHEBI:456216"/>
        <dbReference type="EC" id="4.2.1.93"/>
    </reaction>
</comment>
<dbReference type="KEGG" id="hro:HELRODRAFT_185644"/>
<dbReference type="PROSITE" id="PS51383">
    <property type="entry name" value="YJEF_C_3"/>
    <property type="match status" value="1"/>
</dbReference>
<feature type="binding site" evidence="8">
    <location>
        <begin position="282"/>
        <end position="291"/>
    </location>
    <ligand>
        <name>ATP</name>
        <dbReference type="ChEBI" id="CHEBI:30616"/>
    </ligand>
</feature>
<feature type="chain" id="PRO_5010980780" description="ATP-dependent (S)-NAD(P)H-hydrate dehydratase" evidence="9">
    <location>
        <begin position="24"/>
        <end position="367"/>
    </location>
</feature>
<dbReference type="PANTHER" id="PTHR12592">
    <property type="entry name" value="ATP-DEPENDENT (S)-NAD(P)H-HYDRATE DEHYDRATASE FAMILY MEMBER"/>
    <property type="match status" value="1"/>
</dbReference>
<evidence type="ECO:0000256" key="1">
    <source>
        <dbReference type="ARBA" id="ARBA00022553"/>
    </source>
</evidence>
<dbReference type="GO" id="GO:0047453">
    <property type="term" value="F:ATP-dependent NAD(P)H-hydrate dehydratase activity"/>
    <property type="evidence" value="ECO:0000318"/>
    <property type="project" value="GO_Central"/>
</dbReference>
<dbReference type="CDD" id="cd01171">
    <property type="entry name" value="YXKO-related"/>
    <property type="match status" value="1"/>
</dbReference>
<dbReference type="PROSITE" id="PS01049">
    <property type="entry name" value="YJEF_C_1"/>
    <property type="match status" value="1"/>
</dbReference>
<evidence type="ECO:0000256" key="9">
    <source>
        <dbReference type="SAM" id="SignalP"/>
    </source>
</evidence>
<dbReference type="HAMAP" id="MF_01965">
    <property type="entry name" value="NADHX_dehydratase"/>
    <property type="match status" value="1"/>
</dbReference>
<keyword evidence="6 8" id="KW-0456">Lyase</keyword>
<dbReference type="Proteomes" id="UP000015101">
    <property type="component" value="Unassembled WGS sequence"/>
</dbReference>
<dbReference type="InterPro" id="IPR017953">
    <property type="entry name" value="Carbohydrate_kinase_pred_CS"/>
</dbReference>
<dbReference type="FunCoup" id="T1FN31">
    <property type="interactions" value="247"/>
</dbReference>
<reference evidence="11 13" key="2">
    <citation type="journal article" date="2013" name="Nature">
        <title>Insights into bilaterian evolution from three spiralian genomes.</title>
        <authorList>
            <person name="Simakov O."/>
            <person name="Marletaz F."/>
            <person name="Cho S.J."/>
            <person name="Edsinger-Gonzales E."/>
            <person name="Havlak P."/>
            <person name="Hellsten U."/>
            <person name="Kuo D.H."/>
            <person name="Larsson T."/>
            <person name="Lv J."/>
            <person name="Arendt D."/>
            <person name="Savage R."/>
            <person name="Osoegawa K."/>
            <person name="de Jong P."/>
            <person name="Grimwood J."/>
            <person name="Chapman J.A."/>
            <person name="Shapiro H."/>
            <person name="Aerts A."/>
            <person name="Otillar R.P."/>
            <person name="Terry A.Y."/>
            <person name="Boore J.L."/>
            <person name="Grigoriev I.V."/>
            <person name="Lindberg D.R."/>
            <person name="Seaver E.C."/>
            <person name="Weisblat D.A."/>
            <person name="Putnam N.H."/>
            <person name="Rokhsar D.S."/>
        </authorList>
    </citation>
    <scope>NUCLEOTIDE SEQUENCE</scope>
</reference>
<feature type="binding site" evidence="8">
    <location>
        <begin position="219"/>
        <end position="225"/>
    </location>
    <ligand>
        <name>(6S)-NADPHX</name>
        <dbReference type="ChEBI" id="CHEBI:64076"/>
    </ligand>
</feature>
<dbReference type="GO" id="GO:0046496">
    <property type="term" value="P:nicotinamide nucleotide metabolic process"/>
    <property type="evidence" value="ECO:0007669"/>
    <property type="project" value="UniProtKB-UniRule"/>
</dbReference>
<gene>
    <name evidence="12" type="primary">20210230</name>
    <name evidence="11" type="ORF">HELRODRAFT_185644</name>
</gene>
<dbReference type="RefSeq" id="XP_009018529.1">
    <property type="nucleotide sequence ID" value="XM_009020281.1"/>
</dbReference>
<keyword evidence="3 8" id="KW-0067">ATP-binding</keyword>
<dbReference type="InterPro" id="IPR029056">
    <property type="entry name" value="Ribokinase-like"/>
</dbReference>
<evidence type="ECO:0000259" key="10">
    <source>
        <dbReference type="PROSITE" id="PS51383"/>
    </source>
</evidence>
<evidence type="ECO:0000256" key="2">
    <source>
        <dbReference type="ARBA" id="ARBA00022741"/>
    </source>
</evidence>
<organism evidence="12 13">
    <name type="scientific">Helobdella robusta</name>
    <name type="common">Californian leech</name>
    <dbReference type="NCBI Taxonomy" id="6412"/>
    <lineage>
        <taxon>Eukaryota</taxon>
        <taxon>Metazoa</taxon>
        <taxon>Spiralia</taxon>
        <taxon>Lophotrochozoa</taxon>
        <taxon>Annelida</taxon>
        <taxon>Clitellata</taxon>
        <taxon>Hirudinea</taxon>
        <taxon>Rhynchobdellida</taxon>
        <taxon>Glossiphoniidae</taxon>
        <taxon>Helobdella</taxon>
    </lineage>
</organism>
<evidence type="ECO:0000313" key="11">
    <source>
        <dbReference type="EMBL" id="ESO03381.1"/>
    </source>
</evidence>
<dbReference type="InterPro" id="IPR000631">
    <property type="entry name" value="CARKD"/>
</dbReference>
<evidence type="ECO:0000256" key="3">
    <source>
        <dbReference type="ARBA" id="ARBA00022840"/>
    </source>
</evidence>
<evidence type="ECO:0000313" key="12">
    <source>
        <dbReference type="EnsemblMetazoa" id="HelroP185644"/>
    </source>
</evidence>
<comment type="cofactor">
    <cofactor evidence="8">
        <name>Mg(2+)</name>
        <dbReference type="ChEBI" id="CHEBI:18420"/>
    </cofactor>
</comment>
<dbReference type="PROSITE" id="PS01050">
    <property type="entry name" value="YJEF_C_2"/>
    <property type="match status" value="1"/>
</dbReference>
<dbReference type="OrthoDB" id="8110916at2759"/>
<keyword evidence="13" id="KW-1185">Reference proteome</keyword>
<comment type="function">
    <text evidence="8">Catalyzes the dehydration of the S-form of NAD(P)HX at the expense of ATP, which is converted to ADP. Together with NAD(P)HX epimerase, which catalyzes the epimerization of the S- and R-forms, the enzyme allows the repair of both epimers of NAD(P)HX, a damaged form of NAD(P)H that is a result of enzymatic or heat-dependent hydration.</text>
</comment>
<dbReference type="Gene3D" id="3.40.1190.20">
    <property type="match status" value="1"/>
</dbReference>
<feature type="binding site" evidence="8">
    <location>
        <begin position="262"/>
        <end position="266"/>
    </location>
    <ligand>
        <name>ATP</name>
        <dbReference type="ChEBI" id="CHEBI:30616"/>
    </ligand>
</feature>
<evidence type="ECO:0000313" key="13">
    <source>
        <dbReference type="Proteomes" id="UP000015101"/>
    </source>
</evidence>
<evidence type="ECO:0000256" key="8">
    <source>
        <dbReference type="HAMAP-Rule" id="MF_03157"/>
    </source>
</evidence>
<proteinExistence type="inferred from homology"/>
<keyword evidence="1 8" id="KW-0597">Phosphoprotein</keyword>
<dbReference type="OMA" id="WRAAYHN"/>
<dbReference type="SUPFAM" id="SSF53613">
    <property type="entry name" value="Ribokinase-like"/>
    <property type="match status" value="1"/>
</dbReference>
<dbReference type="GeneID" id="20210230"/>
<feature type="binding site" evidence="8">
    <location>
        <position position="292"/>
    </location>
    <ligand>
        <name>(6S)-NADPHX</name>
        <dbReference type="ChEBI" id="CHEBI:64076"/>
    </ligand>
</feature>
<dbReference type="GO" id="GO:0110051">
    <property type="term" value="P:metabolite repair"/>
    <property type="evidence" value="ECO:0000318"/>
    <property type="project" value="GO_Central"/>
</dbReference>
<dbReference type="FunFam" id="3.40.1190.20:FF:000023">
    <property type="entry name" value="ATP-dependent (S)-NAD(P)H-hydrate dehydratase"/>
    <property type="match status" value="1"/>
</dbReference>
<reference evidence="12" key="3">
    <citation type="submission" date="2015-06" db="UniProtKB">
        <authorList>
            <consortium name="EnsemblMetazoa"/>
        </authorList>
    </citation>
    <scope>IDENTIFICATION</scope>
</reference>
<dbReference type="EC" id="4.2.1.93" evidence="8"/>
<sequence length="367" mass="40403">MIKCHFLIYSILITSFHLLSVNQDDVLTSDFQSCLTTSTIPDLTDPDNSNNNNCKMICTKLHEKQLVTLINSIIPPLCNKLYKGQAGKIAVIGGSKEYTGAPYFAAISALKMGADLVHVFCTNDSSPIIKSYSPELIVHPMIDSPNVMERIKPWLDKMHAVVVGPGLGTNREILKNVKEIVSYVRAKNLPLIMDADALWIVVEDSEVLRDYKKAVLTPNLVEFSRLYKSLTNTTLNDADAHEPVESVKKLSNLLGNVTIVRKGYQDIITDGVQVVISEVSQSNPRRCGGQGDVLAGLIGTFSHWAYSSTYDDPLLKQLGPSLLASYGGSYLTKLSSYQAFAKHGRSTTTSDIIEILPTVAKDNFENY</sequence>
<feature type="domain" description="YjeF C-terminal" evidence="10">
    <location>
        <begin position="66"/>
        <end position="363"/>
    </location>
</feature>
<dbReference type="GO" id="GO:0005524">
    <property type="term" value="F:ATP binding"/>
    <property type="evidence" value="ECO:0007669"/>
    <property type="project" value="UniProtKB-KW"/>
</dbReference>
<dbReference type="PANTHER" id="PTHR12592:SF0">
    <property type="entry name" value="ATP-DEPENDENT (S)-NAD(P)H-HYDRATE DEHYDRATASE"/>
    <property type="match status" value="1"/>
</dbReference>
<accession>T1FN31</accession>
<dbReference type="NCBIfam" id="TIGR00196">
    <property type="entry name" value="yjeF_cterm"/>
    <property type="match status" value="1"/>
</dbReference>
<dbReference type="EnsemblMetazoa" id="HelroT185644">
    <property type="protein sequence ID" value="HelroP185644"/>
    <property type="gene ID" value="HelroG185644"/>
</dbReference>
<dbReference type="HOGENOM" id="CLU_030651_3_0_1"/>
<keyword evidence="5 8" id="KW-0520">NAD</keyword>
<dbReference type="EMBL" id="KB096633">
    <property type="protein sequence ID" value="ESO03381.1"/>
    <property type="molecule type" value="Genomic_DNA"/>
</dbReference>